<evidence type="ECO:0000259" key="3">
    <source>
        <dbReference type="Pfam" id="PF18912"/>
    </source>
</evidence>
<dbReference type="InterPro" id="IPR044005">
    <property type="entry name" value="DZR_2"/>
</dbReference>
<reference evidence="4" key="1">
    <citation type="submission" date="2019-12" db="EMBL/GenBank/DDBJ databases">
        <title>Comparative genomics gives insights into the taxonomy of the Azoarcus-Aromatoleum group and reveals separate origins of nif in the plant-associated Azoarcus and non-plant-associated Aromatoleum sub-groups.</title>
        <authorList>
            <person name="Lafos M."/>
            <person name="Maluk M."/>
            <person name="Batista M."/>
            <person name="Junghare M."/>
            <person name="Carmona M."/>
            <person name="Faoro H."/>
            <person name="Cruz L.M."/>
            <person name="Battistoni F."/>
            <person name="De Souza E."/>
            <person name="Pedrosa F."/>
            <person name="Chen W.-M."/>
            <person name="Poole P.S."/>
            <person name="Dixon R.A."/>
            <person name="James E.K."/>
        </authorList>
    </citation>
    <scope>NUCLEOTIDE SEQUENCE</scope>
    <source>
        <strain evidence="4">NSC3</strain>
    </source>
</reference>
<dbReference type="Pfam" id="PF18912">
    <property type="entry name" value="DZR_2"/>
    <property type="match status" value="1"/>
</dbReference>
<dbReference type="CDD" id="cd06223">
    <property type="entry name" value="PRTases_typeI"/>
    <property type="match status" value="1"/>
</dbReference>
<evidence type="ECO:0000259" key="2">
    <source>
        <dbReference type="Pfam" id="PF00156"/>
    </source>
</evidence>
<name>A0A972FBA1_9RHOO</name>
<dbReference type="Gene3D" id="3.40.50.2020">
    <property type="match status" value="1"/>
</dbReference>
<dbReference type="InterPro" id="IPR000836">
    <property type="entry name" value="PRTase_dom"/>
</dbReference>
<dbReference type="InterPro" id="IPR051910">
    <property type="entry name" value="ComF/GntX_DNA_util-trans"/>
</dbReference>
<comment type="similarity">
    <text evidence="1">Belongs to the ComF/GntX family.</text>
</comment>
<organism evidence="4 5">
    <name type="scientific">Azoarcus taiwanensis</name>
    <dbReference type="NCBI Taxonomy" id="666964"/>
    <lineage>
        <taxon>Bacteria</taxon>
        <taxon>Pseudomonadati</taxon>
        <taxon>Pseudomonadota</taxon>
        <taxon>Betaproteobacteria</taxon>
        <taxon>Rhodocyclales</taxon>
        <taxon>Zoogloeaceae</taxon>
        <taxon>Azoarcus</taxon>
    </lineage>
</organism>
<dbReference type="PANTHER" id="PTHR47505">
    <property type="entry name" value="DNA UTILIZATION PROTEIN YHGH"/>
    <property type="match status" value="1"/>
</dbReference>
<evidence type="ECO:0000313" key="4">
    <source>
        <dbReference type="EMBL" id="NMG02118.1"/>
    </source>
</evidence>
<dbReference type="Pfam" id="PF00156">
    <property type="entry name" value="Pribosyltran"/>
    <property type="match status" value="1"/>
</dbReference>
<feature type="domain" description="Phosphoribosyltransferase" evidence="2">
    <location>
        <begin position="192"/>
        <end position="232"/>
    </location>
</feature>
<accession>A0A972FBA1</accession>
<dbReference type="SUPFAM" id="SSF53271">
    <property type="entry name" value="PRTase-like"/>
    <property type="match status" value="1"/>
</dbReference>
<dbReference type="InterPro" id="IPR029057">
    <property type="entry name" value="PRTase-like"/>
</dbReference>
<dbReference type="AlphaFoldDB" id="A0A972FBA1"/>
<comment type="caution">
    <text evidence="4">The sequence shown here is derived from an EMBL/GenBank/DDBJ whole genome shotgun (WGS) entry which is preliminary data.</text>
</comment>
<dbReference type="RefSeq" id="WP_168986906.1">
    <property type="nucleotide sequence ID" value="NZ_CAWPHM010000055.1"/>
</dbReference>
<protein>
    <submittedName>
        <fullName evidence="4">ComF family protein</fullName>
    </submittedName>
</protein>
<gene>
    <name evidence="4" type="ORF">GPA21_03920</name>
</gene>
<evidence type="ECO:0000313" key="5">
    <source>
        <dbReference type="Proteomes" id="UP000599523"/>
    </source>
</evidence>
<sequence>MSLSLSNRVASFASAWVEALLPRVCFLCGGHGDGQRLCPACVAGLPEKPVAHCPVCALPSVDDIVCGRCQRDPPAFDATIALHLYVFPMDRMVQALKYRGDLSVAAYFGRELSNALPYPNYDLVVPMPLHVRRLRERGFNQAVEIARHLGRAHGLRLGSGTVRRVVDTPPQADLPWRERKANMRGAFACDTSLDGQRVLVIDDVMTTGASLDALARSLKAAGAAQVDNLVVARTPPPG</sequence>
<dbReference type="EMBL" id="WTVM01000014">
    <property type="protein sequence ID" value="NMG02118.1"/>
    <property type="molecule type" value="Genomic_DNA"/>
</dbReference>
<feature type="domain" description="Double zinc ribbon" evidence="3">
    <location>
        <begin position="17"/>
        <end position="70"/>
    </location>
</feature>
<dbReference type="Proteomes" id="UP000599523">
    <property type="component" value="Unassembled WGS sequence"/>
</dbReference>
<dbReference type="PANTHER" id="PTHR47505:SF1">
    <property type="entry name" value="DNA UTILIZATION PROTEIN YHGH"/>
    <property type="match status" value="1"/>
</dbReference>
<proteinExistence type="inferred from homology"/>
<evidence type="ECO:0000256" key="1">
    <source>
        <dbReference type="ARBA" id="ARBA00008007"/>
    </source>
</evidence>
<keyword evidence="5" id="KW-1185">Reference proteome</keyword>